<protein>
    <submittedName>
        <fullName evidence="3">BTB domain-containing protein</fullName>
    </submittedName>
</protein>
<dbReference type="Pfam" id="PF00651">
    <property type="entry name" value="BTB"/>
    <property type="match status" value="1"/>
</dbReference>
<dbReference type="Gene3D" id="3.30.710.10">
    <property type="entry name" value="Potassium Channel Kv1.1, Chain A"/>
    <property type="match status" value="1"/>
</dbReference>
<dbReference type="Proteomes" id="UP000095287">
    <property type="component" value="Unplaced"/>
</dbReference>
<dbReference type="PANTHER" id="PTHR22744">
    <property type="entry name" value="HELIX LOOP HELIX PROTEIN 21-RELATED"/>
    <property type="match status" value="1"/>
</dbReference>
<dbReference type="PROSITE" id="PS50097">
    <property type="entry name" value="BTB"/>
    <property type="match status" value="1"/>
</dbReference>
<dbReference type="WBParaSite" id="L893_g27883.t1">
    <property type="protein sequence ID" value="L893_g27883.t1"/>
    <property type="gene ID" value="L893_g27883"/>
</dbReference>
<dbReference type="InterPro" id="IPR011333">
    <property type="entry name" value="SKP1/BTB/POZ_sf"/>
</dbReference>
<dbReference type="PANTHER" id="PTHR22744:SF14">
    <property type="entry name" value="BTB DOMAIN-CONTAINING PROTEIN-RELATED"/>
    <property type="match status" value="1"/>
</dbReference>
<accession>A0A1I7ZMF0</accession>
<keyword evidence="2" id="KW-1185">Reference proteome</keyword>
<dbReference type="SMART" id="SM00225">
    <property type="entry name" value="BTB"/>
    <property type="match status" value="1"/>
</dbReference>
<sequence>MDQNIRTKQDVVALSTGMSNQLEFCFLFKPHELKYLPGQSVAHHRSPCKQYNDLDWYVGVICNTQEDSVALYFMNKQVEEGVPLIHWGDYEYCFTLGEGVKEMKINVSASAVGSSINSMSSALFNCRVPHMTYLLNEEGEIKVVLEVRIKRFICHQIGIPPLEDSDSVQLKLDCGKHLYVSKSRLCKHSPFFDNLIKHTQFADDAPKIYHLPDVKYLSLCLILHMMYGMDVFPCLFATTDQIFETLTLCDRWLYEPGIRALETGIMKTILPDYHVFLPIADRFRMFSLVDSITAMLTTEQLKKIDLSSYSLETLRAMSRAMQYRM</sequence>
<proteinExistence type="predicted"/>
<organism evidence="2 3">
    <name type="scientific">Steinernema glaseri</name>
    <dbReference type="NCBI Taxonomy" id="37863"/>
    <lineage>
        <taxon>Eukaryota</taxon>
        <taxon>Metazoa</taxon>
        <taxon>Ecdysozoa</taxon>
        <taxon>Nematoda</taxon>
        <taxon>Chromadorea</taxon>
        <taxon>Rhabditida</taxon>
        <taxon>Tylenchina</taxon>
        <taxon>Panagrolaimomorpha</taxon>
        <taxon>Strongyloidoidea</taxon>
        <taxon>Steinernematidae</taxon>
        <taxon>Steinernema</taxon>
    </lineage>
</organism>
<evidence type="ECO:0000313" key="3">
    <source>
        <dbReference type="WBParaSite" id="L893_g27883.t1"/>
    </source>
</evidence>
<evidence type="ECO:0000259" key="1">
    <source>
        <dbReference type="PROSITE" id="PS50097"/>
    </source>
</evidence>
<dbReference type="CDD" id="cd18186">
    <property type="entry name" value="BTB_POZ_ZBTB_KLHL-like"/>
    <property type="match status" value="1"/>
</dbReference>
<feature type="domain" description="BTB" evidence="1">
    <location>
        <begin position="166"/>
        <end position="227"/>
    </location>
</feature>
<dbReference type="InterPro" id="IPR000210">
    <property type="entry name" value="BTB/POZ_dom"/>
</dbReference>
<evidence type="ECO:0000313" key="2">
    <source>
        <dbReference type="Proteomes" id="UP000095287"/>
    </source>
</evidence>
<reference evidence="3" key="1">
    <citation type="submission" date="2016-11" db="UniProtKB">
        <authorList>
            <consortium name="WormBaseParasite"/>
        </authorList>
    </citation>
    <scope>IDENTIFICATION</scope>
</reference>
<dbReference type="AlphaFoldDB" id="A0A1I7ZMF0"/>
<dbReference type="SUPFAM" id="SSF54695">
    <property type="entry name" value="POZ domain"/>
    <property type="match status" value="1"/>
</dbReference>
<name>A0A1I7ZMF0_9BILA</name>